<organism evidence="1 2">
    <name type="scientific">Novipirellula caenicola</name>
    <dbReference type="NCBI Taxonomy" id="1536901"/>
    <lineage>
        <taxon>Bacteria</taxon>
        <taxon>Pseudomonadati</taxon>
        <taxon>Planctomycetota</taxon>
        <taxon>Planctomycetia</taxon>
        <taxon>Pirellulales</taxon>
        <taxon>Pirellulaceae</taxon>
        <taxon>Novipirellula</taxon>
    </lineage>
</organism>
<protein>
    <submittedName>
        <fullName evidence="1">Uncharacterized protein</fullName>
    </submittedName>
</protein>
<dbReference type="Proteomes" id="UP001416858">
    <property type="component" value="Unassembled WGS sequence"/>
</dbReference>
<evidence type="ECO:0000313" key="2">
    <source>
        <dbReference type="Proteomes" id="UP001416858"/>
    </source>
</evidence>
<reference evidence="1 2" key="1">
    <citation type="submission" date="2024-02" db="EMBL/GenBank/DDBJ databases">
        <title>Rhodopirellula caenicola NBRC 110016.</title>
        <authorList>
            <person name="Ichikawa N."/>
            <person name="Katano-Makiyama Y."/>
            <person name="Hidaka K."/>
        </authorList>
    </citation>
    <scope>NUCLEOTIDE SEQUENCE [LARGE SCALE GENOMIC DNA]</scope>
    <source>
        <strain evidence="1 2">NBRC 110016</strain>
    </source>
</reference>
<name>A0ABP9VW36_9BACT</name>
<dbReference type="EMBL" id="BAABRO010000011">
    <property type="protein sequence ID" value="GAA5508896.1"/>
    <property type="molecule type" value="Genomic_DNA"/>
</dbReference>
<keyword evidence="2" id="KW-1185">Reference proteome</keyword>
<comment type="caution">
    <text evidence="1">The sequence shown here is derived from an EMBL/GenBank/DDBJ whole genome shotgun (WGS) entry which is preliminary data.</text>
</comment>
<evidence type="ECO:0000313" key="1">
    <source>
        <dbReference type="EMBL" id="GAA5508896.1"/>
    </source>
</evidence>
<proteinExistence type="predicted"/>
<sequence length="51" mass="5169">MHGGGHALFKFGHVNGSSFNDPAASATKRIALNMGLGSGSSLAAPKSEEVR</sequence>
<accession>A0ABP9VW36</accession>
<gene>
    <name evidence="1" type="ORF">Rcae01_04365</name>
</gene>